<name>A0A3E4M244_9FIRM</name>
<comment type="caution">
    <text evidence="2">The sequence shown here is derived from an EMBL/GenBank/DDBJ whole genome shotgun (WGS) entry which is preliminary data.</text>
</comment>
<evidence type="ECO:0000313" key="2">
    <source>
        <dbReference type="EMBL" id="RGK43791.1"/>
    </source>
</evidence>
<gene>
    <name evidence="2" type="ORF">DXD13_05050</name>
</gene>
<proteinExistence type="predicted"/>
<feature type="transmembrane region" description="Helical" evidence="1">
    <location>
        <begin position="7"/>
        <end position="26"/>
    </location>
</feature>
<dbReference type="AlphaFoldDB" id="A0A3E4M244"/>
<protein>
    <submittedName>
        <fullName evidence="2">Uncharacterized protein</fullName>
    </submittedName>
</protein>
<dbReference type="EMBL" id="QSQP01000005">
    <property type="protein sequence ID" value="RGK43791.1"/>
    <property type="molecule type" value="Genomic_DNA"/>
</dbReference>
<sequence>MTKKRSRILGIAMLVIAVIFFIVALTHPEMSFTLDISLTYLLYGAYFIVMVIFLIAPFRKE</sequence>
<accession>A0A3E4M244</accession>
<feature type="transmembrane region" description="Helical" evidence="1">
    <location>
        <begin position="38"/>
        <end position="58"/>
    </location>
</feature>
<keyword evidence="1" id="KW-1133">Transmembrane helix</keyword>
<dbReference type="Proteomes" id="UP000261052">
    <property type="component" value="Unassembled WGS sequence"/>
</dbReference>
<reference evidence="2 3" key="1">
    <citation type="submission" date="2018-08" db="EMBL/GenBank/DDBJ databases">
        <title>A genome reference for cultivated species of the human gut microbiota.</title>
        <authorList>
            <person name="Zou Y."/>
            <person name="Xue W."/>
            <person name="Luo G."/>
        </authorList>
    </citation>
    <scope>NUCLEOTIDE SEQUENCE [LARGE SCALE GENOMIC DNA]</scope>
    <source>
        <strain evidence="2 3">TF11-15AC</strain>
    </source>
</reference>
<keyword evidence="1" id="KW-0472">Membrane</keyword>
<evidence type="ECO:0000256" key="1">
    <source>
        <dbReference type="SAM" id="Phobius"/>
    </source>
</evidence>
<organism evidence="2 3">
    <name type="scientific">Agathobacter rectalis</name>
    <dbReference type="NCBI Taxonomy" id="39491"/>
    <lineage>
        <taxon>Bacteria</taxon>
        <taxon>Bacillati</taxon>
        <taxon>Bacillota</taxon>
        <taxon>Clostridia</taxon>
        <taxon>Lachnospirales</taxon>
        <taxon>Lachnospiraceae</taxon>
        <taxon>Agathobacter</taxon>
    </lineage>
</organism>
<evidence type="ECO:0000313" key="3">
    <source>
        <dbReference type="Proteomes" id="UP000261052"/>
    </source>
</evidence>
<keyword evidence="1" id="KW-0812">Transmembrane</keyword>